<dbReference type="Proteomes" id="UP000036106">
    <property type="component" value="Chromosome"/>
</dbReference>
<evidence type="ECO:0000259" key="3">
    <source>
        <dbReference type="SMART" id="SM00278"/>
    </source>
</evidence>
<dbReference type="Pfam" id="PF10531">
    <property type="entry name" value="SLBB"/>
    <property type="match status" value="1"/>
</dbReference>
<keyword evidence="2" id="KW-0472">Membrane</keyword>
<dbReference type="AlphaFoldDB" id="A0A0H4QEU4"/>
<protein>
    <recommendedName>
        <fullName evidence="3">Helix-hairpin-helix DNA-binding motif class 1 domain-containing protein</fullName>
    </recommendedName>
</protein>
<feature type="domain" description="Helix-hairpin-helix DNA-binding motif class 1" evidence="3">
    <location>
        <begin position="156"/>
        <end position="175"/>
    </location>
</feature>
<dbReference type="STRING" id="1007676.ABM34_02025"/>
<dbReference type="InterPro" id="IPR010994">
    <property type="entry name" value="RuvA_2-like"/>
</dbReference>
<dbReference type="SUPFAM" id="SSF47781">
    <property type="entry name" value="RuvA domain 2-like"/>
    <property type="match status" value="1"/>
</dbReference>
<evidence type="ECO:0000256" key="2">
    <source>
        <dbReference type="SAM" id="Phobius"/>
    </source>
</evidence>
<dbReference type="Gene3D" id="3.10.560.10">
    <property type="entry name" value="Outer membrane lipoprotein wza domain like"/>
    <property type="match status" value="1"/>
</dbReference>
<dbReference type="RefSeq" id="WP_048702819.1">
    <property type="nucleotide sequence ID" value="NZ_CP012034.1"/>
</dbReference>
<gene>
    <name evidence="4" type="ORF">ABM34_02025</name>
</gene>
<organism evidence="4 5">
    <name type="scientific">Companilactobacillus ginsenosidimutans</name>
    <dbReference type="NCBI Taxonomy" id="1007676"/>
    <lineage>
        <taxon>Bacteria</taxon>
        <taxon>Bacillati</taxon>
        <taxon>Bacillota</taxon>
        <taxon>Bacilli</taxon>
        <taxon>Lactobacillales</taxon>
        <taxon>Lactobacillaceae</taxon>
        <taxon>Companilactobacillus</taxon>
    </lineage>
</organism>
<feature type="region of interest" description="Disordered" evidence="1">
    <location>
        <begin position="37"/>
        <end position="67"/>
    </location>
</feature>
<sequence>MERIIEKIKDYKIILILISGVLVGYIAVHSLIPARSSNPSTAQVIKPQASEKKSNEHKEVSSPKKGGFVDIQGAVKNPGVYAVQPNSIVRDAIAKAGGITANAEVKQINQAQKVTDSMQIYVPFQGEKPSVASSSLSSSMSGKEKQKVNINTASPDDFKDVSGIGPKKAEKIIDFREKNGNFEKLEDLTKVSGIGAKTIDSLRDSLTV</sequence>
<reference evidence="5" key="1">
    <citation type="submission" date="2015-07" db="EMBL/GenBank/DDBJ databases">
        <title>Lactobacillus ginsenosidimutans/EMML 3141/ whole genome sequencing.</title>
        <authorList>
            <person name="Kim M.K."/>
            <person name="Im W.-T."/>
            <person name="Srinivasan S."/>
            <person name="Lee J.-J."/>
        </authorList>
    </citation>
    <scope>NUCLEOTIDE SEQUENCE [LARGE SCALE GENOMIC DNA]</scope>
    <source>
        <strain evidence="5">EMML 3041</strain>
    </source>
</reference>
<keyword evidence="5" id="KW-1185">Reference proteome</keyword>
<keyword evidence="2" id="KW-1133">Transmembrane helix</keyword>
<proteinExistence type="predicted"/>
<dbReference type="Gene3D" id="1.10.150.310">
    <property type="entry name" value="Tex RuvX-like domain-like"/>
    <property type="match status" value="1"/>
</dbReference>
<feature type="domain" description="Helix-hairpin-helix DNA-binding motif class 1" evidence="3">
    <location>
        <begin position="186"/>
        <end position="205"/>
    </location>
</feature>
<dbReference type="GO" id="GO:0003677">
    <property type="term" value="F:DNA binding"/>
    <property type="evidence" value="ECO:0007669"/>
    <property type="project" value="InterPro"/>
</dbReference>
<keyword evidence="2" id="KW-0812">Transmembrane</keyword>
<dbReference type="InterPro" id="IPR003583">
    <property type="entry name" value="Hlx-hairpin-Hlx_DNA-bd_motif"/>
</dbReference>
<evidence type="ECO:0000256" key="1">
    <source>
        <dbReference type="SAM" id="MobiDB-lite"/>
    </source>
</evidence>
<dbReference type="InterPro" id="IPR004509">
    <property type="entry name" value="Competence_ComEA_HhH"/>
</dbReference>
<dbReference type="InterPro" id="IPR051675">
    <property type="entry name" value="Endo/Exo/Phosphatase_dom_1"/>
</dbReference>
<dbReference type="SMART" id="SM00278">
    <property type="entry name" value="HhH1"/>
    <property type="match status" value="2"/>
</dbReference>
<dbReference type="PATRIC" id="fig|1007676.4.peg.422"/>
<evidence type="ECO:0000313" key="4">
    <source>
        <dbReference type="EMBL" id="AKP66447.1"/>
    </source>
</evidence>
<dbReference type="OrthoDB" id="9790239at2"/>
<evidence type="ECO:0000313" key="5">
    <source>
        <dbReference type="Proteomes" id="UP000036106"/>
    </source>
</evidence>
<dbReference type="PANTHER" id="PTHR21180:SF32">
    <property type="entry name" value="ENDONUCLEASE_EXONUCLEASE_PHOSPHATASE FAMILY DOMAIN-CONTAINING PROTEIN 1"/>
    <property type="match status" value="1"/>
</dbReference>
<dbReference type="GO" id="GO:0015627">
    <property type="term" value="C:type II protein secretion system complex"/>
    <property type="evidence" value="ECO:0007669"/>
    <property type="project" value="TreeGrafter"/>
</dbReference>
<dbReference type="InterPro" id="IPR019554">
    <property type="entry name" value="Soluble_ligand-bd"/>
</dbReference>
<dbReference type="Pfam" id="PF12836">
    <property type="entry name" value="HHH_3"/>
    <property type="match status" value="1"/>
</dbReference>
<feature type="transmembrane region" description="Helical" evidence="2">
    <location>
        <begin position="12"/>
        <end position="32"/>
    </location>
</feature>
<dbReference type="GO" id="GO:0015628">
    <property type="term" value="P:protein secretion by the type II secretion system"/>
    <property type="evidence" value="ECO:0007669"/>
    <property type="project" value="TreeGrafter"/>
</dbReference>
<dbReference type="KEGG" id="lgn:ABM34_02025"/>
<dbReference type="NCBIfam" id="TIGR00426">
    <property type="entry name" value="competence protein ComEA helix-hairpin-helix repeat region"/>
    <property type="match status" value="1"/>
</dbReference>
<name>A0A0H4QEU4_9LACO</name>
<accession>A0A0H4QEU4</accession>
<dbReference type="EMBL" id="CP012034">
    <property type="protein sequence ID" value="AKP66447.1"/>
    <property type="molecule type" value="Genomic_DNA"/>
</dbReference>
<dbReference type="PANTHER" id="PTHR21180">
    <property type="entry name" value="ENDONUCLEASE/EXONUCLEASE/PHOSPHATASE FAMILY DOMAIN-CONTAINING PROTEIN 1"/>
    <property type="match status" value="1"/>
</dbReference>
<dbReference type="GO" id="GO:0006281">
    <property type="term" value="P:DNA repair"/>
    <property type="evidence" value="ECO:0007669"/>
    <property type="project" value="InterPro"/>
</dbReference>
<feature type="compositionally biased region" description="Basic and acidic residues" evidence="1">
    <location>
        <begin position="49"/>
        <end position="62"/>
    </location>
</feature>